<evidence type="ECO:0000313" key="4">
    <source>
        <dbReference type="Proteomes" id="UP000003861"/>
    </source>
</evidence>
<feature type="transmembrane region" description="Helical" evidence="2">
    <location>
        <begin position="6"/>
        <end position="26"/>
    </location>
</feature>
<evidence type="ECO:0000313" key="3">
    <source>
        <dbReference type="EMBL" id="ERJ05559.1"/>
    </source>
</evidence>
<comment type="caution">
    <text evidence="3">The sequence shown here is derived from an EMBL/GenBank/DDBJ whole genome shotgun (WGS) entry which is preliminary data.</text>
</comment>
<reference evidence="3 4" key="2">
    <citation type="journal article" date="2013" name="PLoS ONE">
        <title>INDIGO - INtegrated Data Warehouse of MIcrobial GenOmes with Examples from the Red Sea Extremophiles.</title>
        <authorList>
            <person name="Alam I."/>
            <person name="Antunes A."/>
            <person name="Kamau A.A."/>
            <person name="Ba Alawi W."/>
            <person name="Kalkatawi M."/>
            <person name="Stingl U."/>
            <person name="Bajic V.B."/>
        </authorList>
    </citation>
    <scope>NUCLEOTIDE SEQUENCE [LARGE SCALE GENOMIC DNA]</scope>
    <source>
        <strain evidence="3 4">SARL4B</strain>
    </source>
</reference>
<feature type="region of interest" description="Disordered" evidence="1">
    <location>
        <begin position="31"/>
        <end position="56"/>
    </location>
</feature>
<organism evidence="3 4">
    <name type="scientific">Halorhabdus tiamatea SARL4B</name>
    <dbReference type="NCBI Taxonomy" id="1033806"/>
    <lineage>
        <taxon>Archaea</taxon>
        <taxon>Methanobacteriati</taxon>
        <taxon>Methanobacteriota</taxon>
        <taxon>Stenosarchaea group</taxon>
        <taxon>Halobacteria</taxon>
        <taxon>Halobacteriales</taxon>
        <taxon>Haloarculaceae</taxon>
        <taxon>Halorhabdus</taxon>
    </lineage>
</organism>
<dbReference type="EMBL" id="AFNT02000030">
    <property type="protein sequence ID" value="ERJ05559.1"/>
    <property type="molecule type" value="Genomic_DNA"/>
</dbReference>
<dbReference type="AlphaFoldDB" id="U2FAW2"/>
<evidence type="ECO:0000256" key="1">
    <source>
        <dbReference type="SAM" id="MobiDB-lite"/>
    </source>
</evidence>
<reference evidence="3 4" key="1">
    <citation type="journal article" date="2011" name="J. Bacteriol.">
        <title>Genome sequence of Halorhabdus tiamatea, the first archaeon isolated from a deep-sea anoxic brine lake.</title>
        <authorList>
            <person name="Antunes A."/>
            <person name="Alam I."/>
            <person name="Bajic V.B."/>
            <person name="Stingl U."/>
        </authorList>
    </citation>
    <scope>NUCLEOTIDE SEQUENCE [LARGE SCALE GENOMIC DNA]</scope>
    <source>
        <strain evidence="3 4">SARL4B</strain>
    </source>
</reference>
<evidence type="ECO:0000256" key="2">
    <source>
        <dbReference type="SAM" id="Phobius"/>
    </source>
</evidence>
<keyword evidence="2" id="KW-0812">Transmembrane</keyword>
<keyword evidence="2" id="KW-0472">Membrane</keyword>
<gene>
    <name evidence="3" type="ORF">HLRTI_002441</name>
</gene>
<dbReference type="Proteomes" id="UP000003861">
    <property type="component" value="Unassembled WGS sequence"/>
</dbReference>
<sequence>MTAGGAVVVVVLLIGIGFTVGLYALVRSEHDHREEMNRDEAERVARRDTSESRRRG</sequence>
<proteinExistence type="predicted"/>
<name>U2FAW2_9EURY</name>
<accession>U2FAW2</accession>
<protein>
    <submittedName>
        <fullName evidence="3">Uncharacterized protein</fullName>
    </submittedName>
</protein>
<dbReference type="InterPro" id="IPR058456">
    <property type="entry name" value="DUF8143"/>
</dbReference>
<dbReference type="Pfam" id="PF26467">
    <property type="entry name" value="DUF8143"/>
    <property type="match status" value="1"/>
</dbReference>
<keyword evidence="2" id="KW-1133">Transmembrane helix</keyword>